<feature type="compositionally biased region" description="Pro residues" evidence="1">
    <location>
        <begin position="12"/>
        <end position="23"/>
    </location>
</feature>
<feature type="transmembrane region" description="Helical" evidence="2">
    <location>
        <begin position="110"/>
        <end position="131"/>
    </location>
</feature>
<feature type="transmembrane region" description="Helical" evidence="2">
    <location>
        <begin position="137"/>
        <end position="155"/>
    </location>
</feature>
<keyword evidence="2" id="KW-1133">Transmembrane helix</keyword>
<gene>
    <name evidence="3" type="ORF">FH607_028060</name>
</gene>
<feature type="transmembrane region" description="Helical" evidence="2">
    <location>
        <begin position="197"/>
        <end position="217"/>
    </location>
</feature>
<sequence length="232" mass="24410">MPQHAHPLPTRAWPPPVPAPPVHPTAAGAAGAGAAAAERPAGTLLGETLWRVLIVVCAVLGYRATHGGTLLGLSQLASVAAAVGYSAVVVLTLTAAALGRPEPPTSWLRGLLVASLLLVMITWFTAMGGGVDETWSLFEHLLTPLAALVEWLFVGRRQRASRWWYPLTWAGALLLYLVVYLRADASIYPFLEPADPIFLPALAGLTATTLAVGYALVATARARRPSWDAGAA</sequence>
<dbReference type="RefSeq" id="WP_139674598.1">
    <property type="nucleotide sequence ID" value="NZ_VDLY02000024.1"/>
</dbReference>
<feature type="transmembrane region" description="Helical" evidence="2">
    <location>
        <begin position="76"/>
        <end position="98"/>
    </location>
</feature>
<evidence type="ECO:0000313" key="3">
    <source>
        <dbReference type="EMBL" id="KAB8159547.1"/>
    </source>
</evidence>
<dbReference type="EMBL" id="VDLY02000024">
    <property type="protein sequence ID" value="KAB8159547.1"/>
    <property type="molecule type" value="Genomic_DNA"/>
</dbReference>
<feature type="region of interest" description="Disordered" evidence="1">
    <location>
        <begin position="1"/>
        <end position="31"/>
    </location>
</feature>
<accession>A0A5N5ZSS2</accession>
<proteinExistence type="predicted"/>
<reference evidence="3" key="1">
    <citation type="submission" date="2019-10" db="EMBL/GenBank/DDBJ databases">
        <title>Nonomuraea sp. nov., isolated from Phyllanthus amarus.</title>
        <authorList>
            <person name="Klykleung N."/>
            <person name="Tanasupawat S."/>
        </authorList>
    </citation>
    <scope>NUCLEOTIDE SEQUENCE [LARGE SCALE GENOMIC DNA]</scope>
    <source>
        <strain evidence="3">3MP-10</strain>
    </source>
</reference>
<evidence type="ECO:0000313" key="4">
    <source>
        <dbReference type="Proteomes" id="UP000314251"/>
    </source>
</evidence>
<dbReference type="AlphaFoldDB" id="A0A5N5ZSS2"/>
<keyword evidence="4" id="KW-1185">Reference proteome</keyword>
<organism evidence="3 4">
    <name type="scientific">Streptomyces mimosae</name>
    <dbReference type="NCBI Taxonomy" id="2586635"/>
    <lineage>
        <taxon>Bacteria</taxon>
        <taxon>Bacillati</taxon>
        <taxon>Actinomycetota</taxon>
        <taxon>Actinomycetes</taxon>
        <taxon>Kitasatosporales</taxon>
        <taxon>Streptomycetaceae</taxon>
        <taxon>Streptomyces</taxon>
    </lineage>
</organism>
<feature type="transmembrane region" description="Helical" evidence="2">
    <location>
        <begin position="167"/>
        <end position="191"/>
    </location>
</feature>
<keyword evidence="2" id="KW-0812">Transmembrane</keyword>
<evidence type="ECO:0000256" key="2">
    <source>
        <dbReference type="SAM" id="Phobius"/>
    </source>
</evidence>
<comment type="caution">
    <text evidence="3">The sequence shown here is derived from an EMBL/GenBank/DDBJ whole genome shotgun (WGS) entry which is preliminary data.</text>
</comment>
<keyword evidence="2" id="KW-0472">Membrane</keyword>
<dbReference type="Proteomes" id="UP000314251">
    <property type="component" value="Unassembled WGS sequence"/>
</dbReference>
<evidence type="ECO:0000256" key="1">
    <source>
        <dbReference type="SAM" id="MobiDB-lite"/>
    </source>
</evidence>
<protein>
    <submittedName>
        <fullName evidence="3">Uncharacterized protein</fullName>
    </submittedName>
</protein>
<dbReference type="OrthoDB" id="3261081at2"/>
<name>A0A5N5ZSS2_9ACTN</name>